<dbReference type="Gene3D" id="4.10.280.10">
    <property type="entry name" value="Helix-loop-helix DNA-binding domain"/>
    <property type="match status" value="1"/>
</dbReference>
<dbReference type="InterPro" id="IPR018540">
    <property type="entry name" value="Spo0E-like"/>
</dbReference>
<dbReference type="InterPro" id="IPR053028">
    <property type="entry name" value="Spo0E-like_phosphatase"/>
</dbReference>
<accession>A0A1H1DQN1</accession>
<reference evidence="1 2" key="1">
    <citation type="submission" date="2016-10" db="EMBL/GenBank/DDBJ databases">
        <authorList>
            <person name="de Groot N.N."/>
        </authorList>
    </citation>
    <scope>NUCLEOTIDE SEQUENCE [LARGE SCALE GENOMIC DNA]</scope>
    <source>
        <strain evidence="1 2">CGMCC 1.10449</strain>
    </source>
</reference>
<dbReference type="Proteomes" id="UP000199444">
    <property type="component" value="Unassembled WGS sequence"/>
</dbReference>
<dbReference type="PANTHER" id="PTHR41263:SF1">
    <property type="entry name" value="ASPARTYL-PHOSPHATE PHOSPHATASE YISI"/>
    <property type="match status" value="1"/>
</dbReference>
<dbReference type="EMBL" id="FNKD01000003">
    <property type="protein sequence ID" value="SDQ78723.1"/>
    <property type="molecule type" value="Genomic_DNA"/>
</dbReference>
<name>A0A1H1DQN1_9BACI</name>
<dbReference type="AlphaFoldDB" id="A0A1H1DQN1"/>
<proteinExistence type="predicted"/>
<gene>
    <name evidence="1" type="ORF">SAMN05216231_2527</name>
</gene>
<dbReference type="InterPro" id="IPR036638">
    <property type="entry name" value="HLH_DNA-bd_sf"/>
</dbReference>
<dbReference type="GO" id="GO:0043937">
    <property type="term" value="P:regulation of sporulation"/>
    <property type="evidence" value="ECO:0007669"/>
    <property type="project" value="InterPro"/>
</dbReference>
<evidence type="ECO:0000313" key="2">
    <source>
        <dbReference type="Proteomes" id="UP000199444"/>
    </source>
</evidence>
<protein>
    <submittedName>
        <fullName evidence="1">Stage 0 sporulation regulatory protein</fullName>
    </submittedName>
</protein>
<evidence type="ECO:0000313" key="1">
    <source>
        <dbReference type="EMBL" id="SDQ78723.1"/>
    </source>
</evidence>
<sequence length="61" mass="7144">MIALVEPTRNNLPKEILMKKKEMIELGMKYGLANKRTIECSQQLDDLLNEHFNVKQSYYTA</sequence>
<dbReference type="Pfam" id="PF09388">
    <property type="entry name" value="SpoOE-like"/>
    <property type="match status" value="1"/>
</dbReference>
<dbReference type="RefSeq" id="WP_092493347.1">
    <property type="nucleotide sequence ID" value="NZ_FNKD01000003.1"/>
</dbReference>
<dbReference type="InterPro" id="IPR037208">
    <property type="entry name" value="Spo0E-like_sf"/>
</dbReference>
<dbReference type="SUPFAM" id="SSF140500">
    <property type="entry name" value="BAS1536-like"/>
    <property type="match status" value="1"/>
</dbReference>
<keyword evidence="2" id="KW-1185">Reference proteome</keyword>
<organism evidence="1 2">
    <name type="scientific">Virgibacillus salinus</name>
    <dbReference type="NCBI Taxonomy" id="553311"/>
    <lineage>
        <taxon>Bacteria</taxon>
        <taxon>Bacillati</taxon>
        <taxon>Bacillota</taxon>
        <taxon>Bacilli</taxon>
        <taxon>Bacillales</taxon>
        <taxon>Bacillaceae</taxon>
        <taxon>Virgibacillus</taxon>
    </lineage>
</organism>
<dbReference type="GO" id="GO:0046983">
    <property type="term" value="F:protein dimerization activity"/>
    <property type="evidence" value="ECO:0007669"/>
    <property type="project" value="InterPro"/>
</dbReference>
<dbReference type="PANTHER" id="PTHR41263">
    <property type="entry name" value="ASPARTYL-PHOSPHATE PHOSPHATASE YISI"/>
    <property type="match status" value="1"/>
</dbReference>